<dbReference type="RefSeq" id="WP_148772613.1">
    <property type="nucleotide sequence ID" value="NZ_VSSS01000023.1"/>
</dbReference>
<name>A0A5D3KGD6_9BRAD</name>
<sequence length="63" mass="6206">MPTNAIYLYSAPGTAAVLIEGTWRGSAEEDMISMPSPGIAASGASATPPSIIRLGGVVSDGAA</sequence>
<reference evidence="1 2" key="1">
    <citation type="submission" date="2019-08" db="EMBL/GenBank/DDBJ databases">
        <title>Bradyrhizobium hipponensis sp. nov., a rhizobium isolated from a Lupinus angustifolius root nodule in Tunisia.</title>
        <authorList>
            <person name="Off K."/>
            <person name="Rejili M."/>
            <person name="Mars M."/>
            <person name="Brachmann A."/>
            <person name="Marin M."/>
        </authorList>
    </citation>
    <scope>NUCLEOTIDE SEQUENCE [LARGE SCALE GENOMIC DNA]</scope>
    <source>
        <strain evidence="1 2">CTAW71</strain>
    </source>
</reference>
<dbReference type="AlphaFoldDB" id="A0A5D3KGD6"/>
<evidence type="ECO:0000313" key="2">
    <source>
        <dbReference type="Proteomes" id="UP000324758"/>
    </source>
</evidence>
<dbReference type="Proteomes" id="UP000324758">
    <property type="component" value="Unassembled WGS sequence"/>
</dbReference>
<protein>
    <submittedName>
        <fullName evidence="1">Uncharacterized protein</fullName>
    </submittedName>
</protein>
<evidence type="ECO:0000313" key="1">
    <source>
        <dbReference type="EMBL" id="TYL95862.1"/>
    </source>
</evidence>
<keyword evidence="2" id="KW-1185">Reference proteome</keyword>
<dbReference type="EMBL" id="VSSS01000023">
    <property type="protein sequence ID" value="TYL95862.1"/>
    <property type="molecule type" value="Genomic_DNA"/>
</dbReference>
<accession>A0A5D3KGD6</accession>
<proteinExistence type="predicted"/>
<gene>
    <name evidence="1" type="ORF">FXB40_13135</name>
</gene>
<organism evidence="1 2">
    <name type="scientific">Bradyrhizobium rifense</name>
    <dbReference type="NCBI Taxonomy" id="515499"/>
    <lineage>
        <taxon>Bacteria</taxon>
        <taxon>Pseudomonadati</taxon>
        <taxon>Pseudomonadota</taxon>
        <taxon>Alphaproteobacteria</taxon>
        <taxon>Hyphomicrobiales</taxon>
        <taxon>Nitrobacteraceae</taxon>
        <taxon>Bradyrhizobium</taxon>
    </lineage>
</organism>
<comment type="caution">
    <text evidence="1">The sequence shown here is derived from an EMBL/GenBank/DDBJ whole genome shotgun (WGS) entry which is preliminary data.</text>
</comment>